<evidence type="ECO:0000256" key="2">
    <source>
        <dbReference type="ARBA" id="ARBA00012438"/>
    </source>
</evidence>
<dbReference type="SUPFAM" id="SSF47384">
    <property type="entry name" value="Homodimeric domain of signal transducing histidine kinase"/>
    <property type="match status" value="1"/>
</dbReference>
<dbReference type="SUPFAM" id="SSF55874">
    <property type="entry name" value="ATPase domain of HSP90 chaperone/DNA topoisomerase II/histidine kinase"/>
    <property type="match status" value="1"/>
</dbReference>
<dbReference type="PROSITE" id="PS50109">
    <property type="entry name" value="HIS_KIN"/>
    <property type="match status" value="1"/>
</dbReference>
<dbReference type="PANTHER" id="PTHR43547">
    <property type="entry name" value="TWO-COMPONENT HISTIDINE KINASE"/>
    <property type="match status" value="1"/>
</dbReference>
<dbReference type="PANTHER" id="PTHR43547:SF2">
    <property type="entry name" value="HYBRID SIGNAL TRANSDUCTION HISTIDINE KINASE C"/>
    <property type="match status" value="1"/>
</dbReference>
<dbReference type="InterPro" id="IPR003594">
    <property type="entry name" value="HATPase_dom"/>
</dbReference>
<evidence type="ECO:0000259" key="8">
    <source>
        <dbReference type="PROSITE" id="PS01124"/>
    </source>
</evidence>
<dbReference type="Pfam" id="PF00512">
    <property type="entry name" value="HisKA"/>
    <property type="match status" value="1"/>
</dbReference>
<feature type="domain" description="HTH araC/xylS-type" evidence="8">
    <location>
        <begin position="1284"/>
        <end position="1383"/>
    </location>
</feature>
<dbReference type="Gene3D" id="3.30.565.10">
    <property type="entry name" value="Histidine kinase-like ATPase, C-terminal domain"/>
    <property type="match status" value="1"/>
</dbReference>
<evidence type="ECO:0000256" key="3">
    <source>
        <dbReference type="ARBA" id="ARBA00022553"/>
    </source>
</evidence>
<dbReference type="GO" id="GO:0003700">
    <property type="term" value="F:DNA-binding transcription factor activity"/>
    <property type="evidence" value="ECO:0007669"/>
    <property type="project" value="InterPro"/>
</dbReference>
<sequence length="1391" mass="157833">MSSTEHSLSAYLFRKERLLYLLLLFGLSFHSRRADAQPYAYQFNHLTVNEGLSHTDANCIAQDQKGYVWIGTLFGINRFDGYTVKRYYNSNEPLQNAYKNRVKFLLPENNGLIWLSTEGGLQQFDAKTEKYTEYTVAGGRSQPNFFKLLRYGADFIYNLSDGELARYKIYGKQLLRQALNLPAGSNFYDMAGTADGNIFLVSAAGVSVLNDKGTFHRLVIGGLPALGPSHIYLNRQMEILISSGNKLYAVKKVGKDKFSVAHTYTAPQGMNLLQIGEEANGNYWVNGFTGLINIDHELNELQVITSKTPGVGLRNKFLTSLFIDRSQCLWLSAFGGGVSYRDLNAKKFLTFQHHDSNPNSITSSYVRCVLEEPQKGLWIGTDMGLNFYDYRSKRNVHFDTGSPIALPDNNILSLAFGQEGELWIGTGAGISILRPDRQGLLQPAGFKDFPQFSIETLARDVFGNMWFGNHTNSSGVIWKTAAGIRKVRYYGEGYFILTEVKKPELFISSTHGLRRVFFDHMGKILKTYYYRAAKRSGLSSDYTYPVAKQNDSIYWVGTIGGGLNRLTLRSNSYTTKRYNTKDGVFNDVESIEIDRLGRVWMGGDGLLCLEPGTGKVTHFDKYDGLQGNSFKVGASFKGSDGRLYFGGTNGLNYFDPMTINASSQKVHPVLTDLLINNERPEYGNSQGNGNNLPCLLSYSKEIKLNHLQNNFVLSFSAMHFGNPLKCRYRYQLIGYDKDWKYTNGTNPHAFYSNLDYKAYRFVVEATNPDGVWTKEQASVAITVDPPWFKSTLAKIIYTLLFLSGLAWIYIYQARWYQLKKELAIRAVNESKREEMHAQRELLYQQQLQFFTNISHELRTPLTLILGPLETMLNDHREGPLTSSFQLMFRNIKRLVNLINELMNFKKTADQAVKLQVRELQIFELAEGLCKDFSQLAASKQINLQFSHATLPGGPADLPGFFDAQILEKILFNLLSNALKYTDTAGSVTLRIFFNRAEFEPEFKTAYHLANESYQAKQYIYFLVADTGIGISEGSIDKIFDRYYQIGNNHLGSGVGLALVKSLTQLHKGNISVHSERNRGTQFLVALPWGAENYPLEERWVDGADHTSRLEQIDILPLTPLTTDDVTEGHQEKKIDKHILLVDDNAELRIFLRQSLDKYYFITEAADGEEAIRIATERLPDVIISDVMMPGMSGIELCQRIKDRFETSHIPFIILSAKDALETRIEGVTSGADHYFAKPFSIDLLVLTVHNVFSQSEKLKLRYSRDYLTTATELVHSEKDKEFMTRLLNLIEAHIEDPDLDVDLICDHLFISRSKLYQKIKSISDLSIGDFIKTIRLKKAIRLMTHEVIPLNEVAYRCGFQSQGYFSRVFKKEFGNSPSEYLRDLRGENKSG</sequence>
<dbReference type="Pfam" id="PF00072">
    <property type="entry name" value="Response_reg"/>
    <property type="match status" value="1"/>
</dbReference>
<organism evidence="11 12">
    <name type="scientific">Pedobacter westerhofensis</name>
    <dbReference type="NCBI Taxonomy" id="425512"/>
    <lineage>
        <taxon>Bacteria</taxon>
        <taxon>Pseudomonadati</taxon>
        <taxon>Bacteroidota</taxon>
        <taxon>Sphingobacteriia</taxon>
        <taxon>Sphingobacteriales</taxon>
        <taxon>Sphingobacteriaceae</taxon>
        <taxon>Pedobacter</taxon>
    </lineage>
</organism>
<dbReference type="PROSITE" id="PS50110">
    <property type="entry name" value="RESPONSE_REGULATORY"/>
    <property type="match status" value="1"/>
</dbReference>
<keyword evidence="4" id="KW-0805">Transcription regulation</keyword>
<evidence type="ECO:0000256" key="1">
    <source>
        <dbReference type="ARBA" id="ARBA00000085"/>
    </source>
</evidence>
<dbReference type="Gene3D" id="1.10.10.60">
    <property type="entry name" value="Homeodomain-like"/>
    <property type="match status" value="1"/>
</dbReference>
<keyword evidence="5" id="KW-0238">DNA-binding</keyword>
<dbReference type="Proteomes" id="UP000320300">
    <property type="component" value="Unassembled WGS sequence"/>
</dbReference>
<dbReference type="SMART" id="SM00448">
    <property type="entry name" value="REC"/>
    <property type="match status" value="1"/>
</dbReference>
<dbReference type="InterPro" id="IPR011006">
    <property type="entry name" value="CheY-like_superfamily"/>
</dbReference>
<dbReference type="PROSITE" id="PS00041">
    <property type="entry name" value="HTH_ARAC_FAMILY_1"/>
    <property type="match status" value="1"/>
</dbReference>
<evidence type="ECO:0000259" key="9">
    <source>
        <dbReference type="PROSITE" id="PS50109"/>
    </source>
</evidence>
<dbReference type="InterPro" id="IPR011123">
    <property type="entry name" value="Y_Y_Y"/>
</dbReference>
<dbReference type="InterPro" id="IPR018062">
    <property type="entry name" value="HTH_AraC-typ_CS"/>
</dbReference>
<evidence type="ECO:0000313" key="12">
    <source>
        <dbReference type="Proteomes" id="UP000320300"/>
    </source>
</evidence>
<gene>
    <name evidence="11" type="ORF">SAMN06265348_113142</name>
</gene>
<dbReference type="Pfam" id="PF12833">
    <property type="entry name" value="HTH_18"/>
    <property type="match status" value="1"/>
</dbReference>
<dbReference type="SMART" id="SM00388">
    <property type="entry name" value="HisKA"/>
    <property type="match status" value="1"/>
</dbReference>
<evidence type="ECO:0000256" key="5">
    <source>
        <dbReference type="ARBA" id="ARBA00023125"/>
    </source>
</evidence>
<dbReference type="SUPFAM" id="SSF46689">
    <property type="entry name" value="Homeodomain-like"/>
    <property type="match status" value="1"/>
</dbReference>
<evidence type="ECO:0000259" key="10">
    <source>
        <dbReference type="PROSITE" id="PS50110"/>
    </source>
</evidence>
<keyword evidence="6" id="KW-0804">Transcription</keyword>
<reference evidence="11 12" key="1">
    <citation type="submission" date="2017-05" db="EMBL/GenBank/DDBJ databases">
        <authorList>
            <person name="Varghese N."/>
            <person name="Submissions S."/>
        </authorList>
    </citation>
    <scope>NUCLEOTIDE SEQUENCE [LARGE SCALE GENOMIC DNA]</scope>
    <source>
        <strain evidence="11 12">DSM 19036</strain>
    </source>
</reference>
<dbReference type="Pfam" id="PF07495">
    <property type="entry name" value="Y_Y_Y"/>
    <property type="match status" value="1"/>
</dbReference>
<evidence type="ECO:0000313" key="11">
    <source>
        <dbReference type="EMBL" id="SMO96757.1"/>
    </source>
</evidence>
<dbReference type="InterPro" id="IPR009057">
    <property type="entry name" value="Homeodomain-like_sf"/>
</dbReference>
<dbReference type="InterPro" id="IPR003661">
    <property type="entry name" value="HisK_dim/P_dom"/>
</dbReference>
<dbReference type="Pfam" id="PF02518">
    <property type="entry name" value="HATPase_c"/>
    <property type="match status" value="1"/>
</dbReference>
<dbReference type="InterPro" id="IPR011110">
    <property type="entry name" value="Reg_prop"/>
</dbReference>
<dbReference type="InterPro" id="IPR013783">
    <property type="entry name" value="Ig-like_fold"/>
</dbReference>
<feature type="domain" description="Response regulatory" evidence="10">
    <location>
        <begin position="1137"/>
        <end position="1252"/>
    </location>
</feature>
<feature type="modified residue" description="4-aspartylphosphate" evidence="7">
    <location>
        <position position="1185"/>
    </location>
</feature>
<evidence type="ECO:0000256" key="4">
    <source>
        <dbReference type="ARBA" id="ARBA00023015"/>
    </source>
</evidence>
<keyword evidence="11" id="KW-0418">Kinase</keyword>
<keyword evidence="11" id="KW-0808">Transferase</keyword>
<dbReference type="RefSeq" id="WP_142530564.1">
    <property type="nucleotide sequence ID" value="NZ_CBCSJO010000012.1"/>
</dbReference>
<dbReference type="InterPro" id="IPR001789">
    <property type="entry name" value="Sig_transdc_resp-reg_receiver"/>
</dbReference>
<dbReference type="OrthoDB" id="9809670at2"/>
<dbReference type="InterPro" id="IPR036097">
    <property type="entry name" value="HisK_dim/P_sf"/>
</dbReference>
<protein>
    <recommendedName>
        <fullName evidence="2">histidine kinase</fullName>
        <ecNumber evidence="2">2.7.13.3</ecNumber>
    </recommendedName>
</protein>
<evidence type="ECO:0000256" key="7">
    <source>
        <dbReference type="PROSITE-ProRule" id="PRU00169"/>
    </source>
</evidence>
<dbReference type="SMART" id="SM00342">
    <property type="entry name" value="HTH_ARAC"/>
    <property type="match status" value="1"/>
</dbReference>
<dbReference type="Gene3D" id="2.130.10.10">
    <property type="entry name" value="YVTN repeat-like/Quinoprotein amine dehydrogenase"/>
    <property type="match status" value="3"/>
</dbReference>
<dbReference type="PRINTS" id="PR00344">
    <property type="entry name" value="BCTRLSENSOR"/>
</dbReference>
<dbReference type="InterPro" id="IPR036890">
    <property type="entry name" value="HATPase_C_sf"/>
</dbReference>
<dbReference type="InterPro" id="IPR005467">
    <property type="entry name" value="His_kinase_dom"/>
</dbReference>
<dbReference type="GO" id="GO:0043565">
    <property type="term" value="F:sequence-specific DNA binding"/>
    <property type="evidence" value="ECO:0007669"/>
    <property type="project" value="InterPro"/>
</dbReference>
<dbReference type="SUPFAM" id="SSF63829">
    <property type="entry name" value="Calcium-dependent phosphotriesterase"/>
    <property type="match status" value="3"/>
</dbReference>
<dbReference type="EMBL" id="FXTN01000013">
    <property type="protein sequence ID" value="SMO96757.1"/>
    <property type="molecule type" value="Genomic_DNA"/>
</dbReference>
<name>A0A521FKM5_9SPHI</name>
<dbReference type="Pfam" id="PF07494">
    <property type="entry name" value="Reg_prop"/>
    <property type="match status" value="2"/>
</dbReference>
<dbReference type="PROSITE" id="PS01124">
    <property type="entry name" value="HTH_ARAC_FAMILY_2"/>
    <property type="match status" value="1"/>
</dbReference>
<dbReference type="SUPFAM" id="SSF52172">
    <property type="entry name" value="CheY-like"/>
    <property type="match status" value="1"/>
</dbReference>
<comment type="catalytic activity">
    <reaction evidence="1">
        <text>ATP + protein L-histidine = ADP + protein N-phospho-L-histidine.</text>
        <dbReference type="EC" id="2.7.13.3"/>
    </reaction>
</comment>
<dbReference type="InterPro" id="IPR004358">
    <property type="entry name" value="Sig_transdc_His_kin-like_C"/>
</dbReference>
<feature type="domain" description="Histidine kinase" evidence="9">
    <location>
        <begin position="852"/>
        <end position="1090"/>
    </location>
</feature>
<proteinExistence type="predicted"/>
<keyword evidence="12" id="KW-1185">Reference proteome</keyword>
<dbReference type="Gene3D" id="2.60.40.10">
    <property type="entry name" value="Immunoglobulins"/>
    <property type="match status" value="1"/>
</dbReference>
<evidence type="ECO:0000256" key="6">
    <source>
        <dbReference type="ARBA" id="ARBA00023163"/>
    </source>
</evidence>
<dbReference type="SMART" id="SM00387">
    <property type="entry name" value="HATPase_c"/>
    <property type="match status" value="1"/>
</dbReference>
<dbReference type="CDD" id="cd00082">
    <property type="entry name" value="HisKA"/>
    <property type="match status" value="1"/>
</dbReference>
<accession>A0A521FKM5</accession>
<dbReference type="EC" id="2.7.13.3" evidence="2"/>
<dbReference type="Gene3D" id="1.10.287.130">
    <property type="match status" value="1"/>
</dbReference>
<dbReference type="GO" id="GO:0000155">
    <property type="term" value="F:phosphorelay sensor kinase activity"/>
    <property type="evidence" value="ECO:0007669"/>
    <property type="project" value="InterPro"/>
</dbReference>
<keyword evidence="3 7" id="KW-0597">Phosphoprotein</keyword>
<dbReference type="Gene3D" id="3.40.50.2300">
    <property type="match status" value="1"/>
</dbReference>
<dbReference type="InterPro" id="IPR015943">
    <property type="entry name" value="WD40/YVTN_repeat-like_dom_sf"/>
</dbReference>
<dbReference type="InterPro" id="IPR018060">
    <property type="entry name" value="HTH_AraC"/>
</dbReference>